<dbReference type="KEGG" id="lpi:LBPG_00721"/>
<proteinExistence type="predicted"/>
<accession>A0A826HIX6</accession>
<organism evidence="1 2">
    <name type="scientific">Lacticaseibacillus paracasei subsp. paracasei 8700:2</name>
    <dbReference type="NCBI Taxonomy" id="537973"/>
    <lineage>
        <taxon>Bacteria</taxon>
        <taxon>Bacillati</taxon>
        <taxon>Bacillota</taxon>
        <taxon>Bacilli</taxon>
        <taxon>Lactobacillales</taxon>
        <taxon>Lactobacillaceae</taxon>
        <taxon>Lacticaseibacillus</taxon>
    </lineage>
</organism>
<dbReference type="EMBL" id="CP002391">
    <property type="protein sequence ID" value="EEQ65272.1"/>
    <property type="molecule type" value="Genomic_DNA"/>
</dbReference>
<evidence type="ECO:0000313" key="1">
    <source>
        <dbReference type="EMBL" id="EEQ65272.1"/>
    </source>
</evidence>
<gene>
    <name evidence="1" type="ORF">LBPG_00721</name>
</gene>
<evidence type="ECO:0000313" key="2">
    <source>
        <dbReference type="Proteomes" id="UP000015927"/>
    </source>
</evidence>
<reference evidence="1 2" key="1">
    <citation type="submission" date="2010-12" db="EMBL/GenBank/DDBJ databases">
        <title>The Genome Sequence of Lactobacillus paracasei subsp. paracasei strain 8700:2.</title>
        <authorList>
            <consortium name="The Broad Institute Genome Sequencing Platform"/>
            <person name="Ward D."/>
            <person name="Earl A."/>
            <person name="Feldgarden M."/>
            <person name="Young S.K."/>
            <person name="Gargeya S."/>
            <person name="Zeng Q."/>
            <person name="Alvarado L."/>
            <person name="Berlin A."/>
            <person name="Bochicchio J."/>
            <person name="Chapman S.B."/>
            <person name="Chen Z."/>
            <person name="Freedman E."/>
            <person name="Gellesch M."/>
            <person name="Goldberg J."/>
            <person name="Griggs A."/>
            <person name="Gujja S."/>
            <person name="Heilman E."/>
            <person name="Heiman D."/>
            <person name="Howarth C."/>
            <person name="Mehta T."/>
            <person name="Neiman D."/>
            <person name="Pearson M."/>
            <person name="Roberts A."/>
            <person name="Saif S."/>
            <person name="Shea T."/>
            <person name="Shenoy N."/>
            <person name="Sisk P."/>
            <person name="Stolte C."/>
            <person name="Sykes S."/>
            <person name="White J."/>
            <person name="Yandava C."/>
            <person name="Saulnier D."/>
            <person name="Haas B."/>
            <person name="Nusbaum C."/>
            <person name="Birren B."/>
        </authorList>
    </citation>
    <scope>NUCLEOTIDE SEQUENCE [LARGE SCALE GENOMIC DNA]</scope>
    <source>
        <strain evidence="1 2">8700:2</strain>
    </source>
</reference>
<name>A0A826HIX6_LACPA</name>
<dbReference type="AlphaFoldDB" id="A0A826HIX6"/>
<protein>
    <submittedName>
        <fullName evidence="1">Uncharacterized protein</fullName>
    </submittedName>
</protein>
<sequence length="73" mass="7740">MTKTQSLSAEATYAFVSKRLAQKKPPLTCFASGGFLAIIEKVLMGVSAGGGYSVMPVVLQVVVPSSHQHGRFQ</sequence>
<dbReference type="Proteomes" id="UP000015927">
    <property type="component" value="Chromosome"/>
</dbReference>